<name>A0ABP9EFG0_9GAMM</name>
<keyword evidence="3" id="KW-1185">Reference proteome</keyword>
<feature type="chain" id="PRO_5046891731" description="AsmA-like C-terminal domain-containing protein" evidence="1">
    <location>
        <begin position="20"/>
        <end position="417"/>
    </location>
</feature>
<protein>
    <recommendedName>
        <fullName evidence="4">AsmA-like C-terminal domain-containing protein</fullName>
    </recommendedName>
</protein>
<reference evidence="3" key="1">
    <citation type="journal article" date="2019" name="Int. J. Syst. Evol. Microbiol.">
        <title>The Global Catalogue of Microorganisms (GCM) 10K type strain sequencing project: providing services to taxonomists for standard genome sequencing and annotation.</title>
        <authorList>
            <consortium name="The Broad Institute Genomics Platform"/>
            <consortium name="The Broad Institute Genome Sequencing Center for Infectious Disease"/>
            <person name="Wu L."/>
            <person name="Ma J."/>
        </authorList>
    </citation>
    <scope>NUCLEOTIDE SEQUENCE [LARGE SCALE GENOMIC DNA]</scope>
    <source>
        <strain evidence="3">JCM 18401</strain>
    </source>
</reference>
<organism evidence="2 3">
    <name type="scientific">Ferrimonas pelagia</name>
    <dbReference type="NCBI Taxonomy" id="1177826"/>
    <lineage>
        <taxon>Bacteria</taxon>
        <taxon>Pseudomonadati</taxon>
        <taxon>Pseudomonadota</taxon>
        <taxon>Gammaproteobacteria</taxon>
        <taxon>Alteromonadales</taxon>
        <taxon>Ferrimonadaceae</taxon>
        <taxon>Ferrimonas</taxon>
    </lineage>
</organism>
<keyword evidence="1" id="KW-0732">Signal</keyword>
<gene>
    <name evidence="2" type="ORF">GCM10023333_07640</name>
</gene>
<accession>A0ABP9EFG0</accession>
<evidence type="ECO:0000313" key="2">
    <source>
        <dbReference type="EMBL" id="GAA4876813.1"/>
    </source>
</evidence>
<feature type="signal peptide" evidence="1">
    <location>
        <begin position="1"/>
        <end position="19"/>
    </location>
</feature>
<evidence type="ECO:0000313" key="3">
    <source>
        <dbReference type="Proteomes" id="UP001499988"/>
    </source>
</evidence>
<dbReference type="Pfam" id="PF06097">
    <property type="entry name" value="DUF945"/>
    <property type="match status" value="1"/>
</dbReference>
<proteinExistence type="predicted"/>
<dbReference type="InterPro" id="IPR010352">
    <property type="entry name" value="DUF945"/>
</dbReference>
<sequence length="417" mass="47401">MKKKIALTGLLILSSLLFASHLTGQIYQDVLGKQLELIKQQPGIELQIRSARPAPFQRHEHYTLTLHDPNLDSPITLVIIQQLQFWPLLVKGSTHIDFVHSSLALLEGTLSAPKQHSQWHASILGNRGAYRYQLEPMTLVLSPQNRIELGSLTLSGAFHLDLSHWDLALQWQDMNLIHGEHTLTFEQLGIELDATLIDDIYDMPRTALTLAALSYQDEQDTDLTLTGLSLHANIDDKRREMQIRSDLNIDQLALHWAREELELKLNQFTFHNQVDGINSALYRRFLALSQLPPQQASFEMELLIRQLLQQGARWQLDQLQGQITLALPNQHIDGQLYTAGHIELLGMPSSYQRSLLAALEVDLDIHFNDSLFAQHPLADMVAHLKAKQKLNTEHALWQTRFQFQQGTASFSAPTETL</sequence>
<dbReference type="RefSeq" id="WP_345333588.1">
    <property type="nucleotide sequence ID" value="NZ_BAABJZ010000008.1"/>
</dbReference>
<evidence type="ECO:0008006" key="4">
    <source>
        <dbReference type="Google" id="ProtNLM"/>
    </source>
</evidence>
<evidence type="ECO:0000256" key="1">
    <source>
        <dbReference type="SAM" id="SignalP"/>
    </source>
</evidence>
<comment type="caution">
    <text evidence="2">The sequence shown here is derived from an EMBL/GenBank/DDBJ whole genome shotgun (WGS) entry which is preliminary data.</text>
</comment>
<dbReference type="EMBL" id="BAABJZ010000008">
    <property type="protein sequence ID" value="GAA4876813.1"/>
    <property type="molecule type" value="Genomic_DNA"/>
</dbReference>
<dbReference type="Proteomes" id="UP001499988">
    <property type="component" value="Unassembled WGS sequence"/>
</dbReference>